<dbReference type="HOGENOM" id="CLU_2009396_0_0_1"/>
<evidence type="ECO:0000313" key="2">
    <source>
        <dbReference type="Proteomes" id="UP000017559"/>
    </source>
</evidence>
<feature type="non-terminal residue" evidence="1">
    <location>
        <position position="124"/>
    </location>
</feature>
<protein>
    <submittedName>
        <fullName evidence="1">Uncharacterized protein</fullName>
    </submittedName>
</protein>
<name>V2XBL1_MONRO</name>
<keyword evidence="2" id="KW-1185">Reference proteome</keyword>
<dbReference type="Proteomes" id="UP000017559">
    <property type="component" value="Unassembled WGS sequence"/>
</dbReference>
<sequence length="124" mass="13734">MAHTDLSTNMGPLPSPSGSPVHVDIAKMNLFPESVCKRATLYGQSDVKISQDGSMMLFDASGIFDGHDDKLFTFLKNITPRKHEPTTRGLYALLNQFMEVTNHHNSSKARAEALLTLISFKKLL</sequence>
<accession>V2XBL1</accession>
<dbReference type="AlphaFoldDB" id="V2XBL1"/>
<organism evidence="1 2">
    <name type="scientific">Moniliophthora roreri (strain MCA 2997)</name>
    <name type="common">Cocoa frosty pod rot fungus</name>
    <name type="synonym">Crinipellis roreri</name>
    <dbReference type="NCBI Taxonomy" id="1381753"/>
    <lineage>
        <taxon>Eukaryota</taxon>
        <taxon>Fungi</taxon>
        <taxon>Dikarya</taxon>
        <taxon>Basidiomycota</taxon>
        <taxon>Agaricomycotina</taxon>
        <taxon>Agaricomycetes</taxon>
        <taxon>Agaricomycetidae</taxon>
        <taxon>Agaricales</taxon>
        <taxon>Marasmiineae</taxon>
        <taxon>Marasmiaceae</taxon>
        <taxon>Moniliophthora</taxon>
    </lineage>
</organism>
<reference evidence="1 2" key="1">
    <citation type="journal article" date="2014" name="BMC Genomics">
        <title>Genome and secretome analysis of the hemibiotrophic fungal pathogen, Moniliophthora roreri, which causes frosty pod rot disease of cacao: mechanisms of the biotrophic and necrotrophic phases.</title>
        <authorList>
            <person name="Meinhardt L.W."/>
            <person name="Costa G.G.L."/>
            <person name="Thomazella D.P.T."/>
            <person name="Teixeira P.J.P.L."/>
            <person name="Carazzolle M.F."/>
            <person name="Schuster S.C."/>
            <person name="Carlson J.E."/>
            <person name="Guiltinan M.J."/>
            <person name="Mieczkowski P."/>
            <person name="Farmer A."/>
            <person name="Ramaraj T."/>
            <person name="Crozier J."/>
            <person name="Davis R.E."/>
            <person name="Shao J."/>
            <person name="Melnick R.L."/>
            <person name="Pereira G.A.G."/>
            <person name="Bailey B.A."/>
        </authorList>
    </citation>
    <scope>NUCLEOTIDE SEQUENCE [LARGE SCALE GENOMIC DNA]</scope>
    <source>
        <strain evidence="1 2">MCA 2997</strain>
    </source>
</reference>
<dbReference type="KEGG" id="mrr:Moror_7760"/>
<evidence type="ECO:0000313" key="1">
    <source>
        <dbReference type="EMBL" id="ESK90171.1"/>
    </source>
</evidence>
<dbReference type="EMBL" id="AWSO01000467">
    <property type="protein sequence ID" value="ESK90171.1"/>
    <property type="molecule type" value="Genomic_DNA"/>
</dbReference>
<gene>
    <name evidence="1" type="ORF">Moror_7760</name>
</gene>
<proteinExistence type="predicted"/>
<comment type="caution">
    <text evidence="1">The sequence shown here is derived from an EMBL/GenBank/DDBJ whole genome shotgun (WGS) entry which is preliminary data.</text>
</comment>